<reference evidence="4" key="1">
    <citation type="submission" date="2018-11" db="EMBL/GenBank/DDBJ databases">
        <authorList>
            <person name="Grassa J C."/>
        </authorList>
    </citation>
    <scope>NUCLEOTIDE SEQUENCE [LARGE SCALE GENOMIC DNA]</scope>
</reference>
<dbReference type="AlphaFoldDB" id="A0A803QGL1"/>
<evidence type="ECO:0000313" key="4">
    <source>
        <dbReference type="EnsemblPlants" id="cds.evm.model.09.545"/>
    </source>
</evidence>
<evidence type="ECO:0000259" key="3">
    <source>
        <dbReference type="Pfam" id="PF14372"/>
    </source>
</evidence>
<feature type="compositionally biased region" description="Low complexity" evidence="1">
    <location>
        <begin position="36"/>
        <end position="47"/>
    </location>
</feature>
<accession>A0A803QGL1</accession>
<dbReference type="SUPFAM" id="SSF53098">
    <property type="entry name" value="Ribonuclease H-like"/>
    <property type="match status" value="1"/>
</dbReference>
<dbReference type="InterPro" id="IPR025525">
    <property type="entry name" value="hAT-like_transposase_RNase-H"/>
</dbReference>
<dbReference type="OMA" id="LDEMACD"/>
<evidence type="ECO:0000259" key="2">
    <source>
        <dbReference type="Pfam" id="PF05699"/>
    </source>
</evidence>
<feature type="region of interest" description="Disordered" evidence="1">
    <location>
        <begin position="1"/>
        <end position="56"/>
    </location>
</feature>
<sequence>MASTGHKPRSLDEEEDPGIEHISNEETGAQDANESTTLTSTTFPTTDDGTEENGLKRKSNLSSWVWEPFTKAKITCKKSVSLDVPTRWNSTYLMLEAAEKYQKAFERMEMHDVGYVMEFCTSKEKACPNESDWDSARLFIKFLKIFNDSTLRFSGSNYVTSNHFLDRVSFIHSRLEFWCGNKSNYKLNIMAESMKIKFDKYWGEIKKLNPLLLVAILLDPRYREPYLKICFEMMCGDSLEASRHANNVRKILDQMYKEYSIIDSNGGIHHSSSTHLGEESRDEHENDDDYTWFDQQRKEKLKAVEHSENKTEVDKYFIEACENFENPDFDVLKWWKHNVGRFKILSKIAQDIFAILRLMLHRNQHFHRVSH</sequence>
<reference evidence="4" key="2">
    <citation type="submission" date="2021-03" db="UniProtKB">
        <authorList>
            <consortium name="EnsemblPlants"/>
        </authorList>
    </citation>
    <scope>IDENTIFICATION</scope>
</reference>
<dbReference type="InterPro" id="IPR012337">
    <property type="entry name" value="RNaseH-like_sf"/>
</dbReference>
<dbReference type="Proteomes" id="UP000596661">
    <property type="component" value="Chromosome 9"/>
</dbReference>
<dbReference type="PANTHER" id="PTHR23272">
    <property type="entry name" value="BED FINGER-RELATED"/>
    <property type="match status" value="1"/>
</dbReference>
<dbReference type="PANTHER" id="PTHR23272:SF161">
    <property type="entry name" value="ZINC FINGER BED DOMAIN-CONTAINING PROTEIN RICESLEEPER 1-LIKE"/>
    <property type="match status" value="1"/>
</dbReference>
<dbReference type="EnsemblPlants" id="evm.model.09.545">
    <property type="protein sequence ID" value="cds.evm.model.09.545"/>
    <property type="gene ID" value="evm.TU.09.545"/>
</dbReference>
<dbReference type="InterPro" id="IPR008906">
    <property type="entry name" value="HATC_C_dom"/>
</dbReference>
<dbReference type="Pfam" id="PF14372">
    <property type="entry name" value="hAT-like_RNase-H"/>
    <property type="match status" value="1"/>
</dbReference>
<dbReference type="EMBL" id="UZAU01000734">
    <property type="status" value="NOT_ANNOTATED_CDS"/>
    <property type="molecule type" value="Genomic_DNA"/>
</dbReference>
<protein>
    <recommendedName>
        <fullName evidence="6">Zinc finger BED domain-containing protein RICESLEEPER 2-like</fullName>
    </recommendedName>
</protein>
<keyword evidence="5" id="KW-1185">Reference proteome</keyword>
<organism evidence="4 5">
    <name type="scientific">Cannabis sativa</name>
    <name type="common">Hemp</name>
    <name type="synonym">Marijuana</name>
    <dbReference type="NCBI Taxonomy" id="3483"/>
    <lineage>
        <taxon>Eukaryota</taxon>
        <taxon>Viridiplantae</taxon>
        <taxon>Streptophyta</taxon>
        <taxon>Embryophyta</taxon>
        <taxon>Tracheophyta</taxon>
        <taxon>Spermatophyta</taxon>
        <taxon>Magnoliopsida</taxon>
        <taxon>eudicotyledons</taxon>
        <taxon>Gunneridae</taxon>
        <taxon>Pentapetalae</taxon>
        <taxon>rosids</taxon>
        <taxon>fabids</taxon>
        <taxon>Rosales</taxon>
        <taxon>Cannabaceae</taxon>
        <taxon>Cannabis</taxon>
    </lineage>
</organism>
<feature type="domain" description="HAT C-terminal dimerisation" evidence="2">
    <location>
        <begin position="312"/>
        <end position="355"/>
    </location>
</feature>
<dbReference type="GO" id="GO:0046983">
    <property type="term" value="F:protein dimerization activity"/>
    <property type="evidence" value="ECO:0007669"/>
    <property type="project" value="InterPro"/>
</dbReference>
<name>A0A803QGL1_CANSA</name>
<evidence type="ECO:0000313" key="5">
    <source>
        <dbReference type="Proteomes" id="UP000596661"/>
    </source>
</evidence>
<dbReference type="GO" id="GO:0003677">
    <property type="term" value="F:DNA binding"/>
    <property type="evidence" value="ECO:0007669"/>
    <property type="project" value="InterPro"/>
</dbReference>
<feature type="compositionally biased region" description="Polar residues" evidence="1">
    <location>
        <begin position="25"/>
        <end position="35"/>
    </location>
</feature>
<dbReference type="Gramene" id="evm.model.09.545">
    <property type="protein sequence ID" value="cds.evm.model.09.545"/>
    <property type="gene ID" value="evm.TU.09.545"/>
</dbReference>
<feature type="domain" description="hAT-like transposase RNase-H fold" evidence="3">
    <location>
        <begin position="154"/>
        <end position="259"/>
    </location>
</feature>
<evidence type="ECO:0008006" key="6">
    <source>
        <dbReference type="Google" id="ProtNLM"/>
    </source>
</evidence>
<evidence type="ECO:0000256" key="1">
    <source>
        <dbReference type="SAM" id="MobiDB-lite"/>
    </source>
</evidence>
<proteinExistence type="predicted"/>
<dbReference type="Pfam" id="PF05699">
    <property type="entry name" value="Dimer_Tnp_hAT"/>
    <property type="match status" value="1"/>
</dbReference>